<name>A0ACC6Q6C0_9ACTN</name>
<dbReference type="Proteomes" id="UP001377168">
    <property type="component" value="Unassembled WGS sequence"/>
</dbReference>
<reference evidence="1" key="1">
    <citation type="submission" date="2024-03" db="EMBL/GenBank/DDBJ databases">
        <title>Novel Streptomyces species of biotechnological and ecological value are a feature of Machair soil.</title>
        <authorList>
            <person name="Prole J.R."/>
            <person name="Goodfellow M."/>
            <person name="Allenby N."/>
            <person name="Ward A.C."/>
        </authorList>
    </citation>
    <scope>NUCLEOTIDE SEQUENCE</scope>
    <source>
        <strain evidence="1">MS2.AVA.5</strain>
    </source>
</reference>
<protein>
    <submittedName>
        <fullName evidence="1">MFS transporter</fullName>
    </submittedName>
</protein>
<organism evidence="1 2">
    <name type="scientific">Streptomyces achmelvichensis</name>
    <dbReference type="NCBI Taxonomy" id="3134111"/>
    <lineage>
        <taxon>Bacteria</taxon>
        <taxon>Bacillati</taxon>
        <taxon>Actinomycetota</taxon>
        <taxon>Actinomycetes</taxon>
        <taxon>Kitasatosporales</taxon>
        <taxon>Streptomycetaceae</taxon>
        <taxon>Streptomyces</taxon>
    </lineage>
</organism>
<sequence length="408" mass="42292">MPLRIVPPSGSPRTLALAQLVNSLGDGAYYVCSALYFARVVGLSPARIGLGLTVAWGVGSLAGVALGRVADRRGPRPTAVVLALATSASVASFLFVRSFPLFLLAACCYATAQCGLAAARQALLASLVTKEERTGTLAYLQSTLNAGLAVGAALGGVALHFGSREAYLSVFVLDAAAFALCALVLLRLPDVRVDRMPHRLAAQQAVFRDLPYAVVTFLNMIMLLRMPLISLAIPLWIVERTSAPGWTVSTLLVLNTGAVMLFQVRTAAAVRDLPSATRTIRRGGVVMLASCAVFALSAAAGVPAQVAVAVLLAGAALQVWGEMMQSAGAWQISFDLAPAGRHGQYQGFFGAGVPVARMLGPVLLTTLVVGLGVIGWLILGALFLAAGLAMGPAVRWAGKARTAVAYAV</sequence>
<keyword evidence="2" id="KW-1185">Reference proteome</keyword>
<accession>A0ACC6Q6C0</accession>
<comment type="caution">
    <text evidence="1">The sequence shown here is derived from an EMBL/GenBank/DDBJ whole genome shotgun (WGS) entry which is preliminary data.</text>
</comment>
<dbReference type="EMBL" id="JBBKAJ010000022">
    <property type="protein sequence ID" value="MEJ8639146.1"/>
    <property type="molecule type" value="Genomic_DNA"/>
</dbReference>
<evidence type="ECO:0000313" key="1">
    <source>
        <dbReference type="EMBL" id="MEJ8639146.1"/>
    </source>
</evidence>
<proteinExistence type="predicted"/>
<gene>
    <name evidence="1" type="ORF">WKI67_37950</name>
</gene>
<evidence type="ECO:0000313" key="2">
    <source>
        <dbReference type="Proteomes" id="UP001377168"/>
    </source>
</evidence>